<feature type="coiled-coil region" evidence="1">
    <location>
        <begin position="238"/>
        <end position="321"/>
    </location>
</feature>
<accession>A0A4D6LLU5</accession>
<reference evidence="3 4" key="1">
    <citation type="submission" date="2019-04" db="EMBL/GenBank/DDBJ databases">
        <title>An improved genome assembly and genetic linkage map for asparagus bean, Vigna unguiculata ssp. sesquipedialis.</title>
        <authorList>
            <person name="Xia Q."/>
            <person name="Zhang R."/>
            <person name="Dong Y."/>
        </authorList>
    </citation>
    <scope>NUCLEOTIDE SEQUENCE [LARGE SCALE GENOMIC DNA]</scope>
    <source>
        <tissue evidence="3">Leaf</tissue>
    </source>
</reference>
<keyword evidence="1" id="KW-0175">Coiled coil</keyword>
<gene>
    <name evidence="3" type="ORF">DEO72_LG4g382</name>
</gene>
<evidence type="ECO:0000256" key="2">
    <source>
        <dbReference type="SAM" id="MobiDB-lite"/>
    </source>
</evidence>
<dbReference type="EMBL" id="CP039348">
    <property type="protein sequence ID" value="QCD89438.1"/>
    <property type="molecule type" value="Genomic_DNA"/>
</dbReference>
<keyword evidence="4" id="KW-1185">Reference proteome</keyword>
<proteinExistence type="predicted"/>
<name>A0A4D6LLU5_VIGUN</name>
<dbReference type="AlphaFoldDB" id="A0A4D6LLU5"/>
<sequence length="393" mass="43393">MSSPSTYCASSRCSESDEERDIPDLSNSLTSPEDSDCAVGVEEYAALHQPGYDWVDPRVKLPLSRLTRSAELAAWRKRADIIADIVDERIMAAAGGSGKDIYLELRRKRMEEEKKKSGGSAGRMAAEGSSQRGDLLPLPVEKKRGKRHDRPSKPGTPRPPSPKKTRNAEEGGQDALSALFDSQLKINEGIEVSLSLEEAEIVSAIRPETVLYALNEFQARAVVMGRHLETVLSKLPNSTRLSGEIQTLQRDLAEANQRRQEVSLQLGSVKNERSQLLGERNTLKARCKELEMKAEESQTALERLEERLAALQAKHTAALERIYELEGYVMAQHEEGFYKAVRQTAHLFNFDAGDDRISIEKDVYDGVLMSIDDIASVKAAASDPGKVSSPSSI</sequence>
<dbReference type="Gene3D" id="1.10.287.1490">
    <property type="match status" value="1"/>
</dbReference>
<evidence type="ECO:0000256" key="1">
    <source>
        <dbReference type="SAM" id="Coils"/>
    </source>
</evidence>
<evidence type="ECO:0000313" key="4">
    <source>
        <dbReference type="Proteomes" id="UP000501690"/>
    </source>
</evidence>
<protein>
    <submittedName>
        <fullName evidence="3">Uncharacterized protein</fullName>
    </submittedName>
</protein>
<dbReference type="Proteomes" id="UP000501690">
    <property type="component" value="Linkage Group LG4"/>
</dbReference>
<evidence type="ECO:0000313" key="3">
    <source>
        <dbReference type="EMBL" id="QCD89438.1"/>
    </source>
</evidence>
<organism evidence="3 4">
    <name type="scientific">Vigna unguiculata</name>
    <name type="common">Cowpea</name>
    <dbReference type="NCBI Taxonomy" id="3917"/>
    <lineage>
        <taxon>Eukaryota</taxon>
        <taxon>Viridiplantae</taxon>
        <taxon>Streptophyta</taxon>
        <taxon>Embryophyta</taxon>
        <taxon>Tracheophyta</taxon>
        <taxon>Spermatophyta</taxon>
        <taxon>Magnoliopsida</taxon>
        <taxon>eudicotyledons</taxon>
        <taxon>Gunneridae</taxon>
        <taxon>Pentapetalae</taxon>
        <taxon>rosids</taxon>
        <taxon>fabids</taxon>
        <taxon>Fabales</taxon>
        <taxon>Fabaceae</taxon>
        <taxon>Papilionoideae</taxon>
        <taxon>50 kb inversion clade</taxon>
        <taxon>NPAAA clade</taxon>
        <taxon>indigoferoid/millettioid clade</taxon>
        <taxon>Phaseoleae</taxon>
        <taxon>Vigna</taxon>
    </lineage>
</organism>
<feature type="region of interest" description="Disordered" evidence="2">
    <location>
        <begin position="1"/>
        <end position="35"/>
    </location>
</feature>
<feature type="region of interest" description="Disordered" evidence="2">
    <location>
        <begin position="112"/>
        <end position="171"/>
    </location>
</feature>